<feature type="transmembrane region" description="Helical" evidence="6">
    <location>
        <begin position="12"/>
        <end position="31"/>
    </location>
</feature>
<comment type="subcellular location">
    <subcellularLocation>
        <location evidence="1">Cell membrane</location>
        <topology evidence="1">Multi-pass membrane protein</topology>
    </subcellularLocation>
</comment>
<evidence type="ECO:0000256" key="4">
    <source>
        <dbReference type="ARBA" id="ARBA00022989"/>
    </source>
</evidence>
<dbReference type="PANTHER" id="PTHR36115:SF4">
    <property type="entry name" value="MEMBRANE PROTEIN"/>
    <property type="match status" value="1"/>
</dbReference>
<feature type="transmembrane region" description="Helical" evidence="6">
    <location>
        <begin position="169"/>
        <end position="189"/>
    </location>
</feature>
<evidence type="ECO:0000256" key="2">
    <source>
        <dbReference type="ARBA" id="ARBA00022475"/>
    </source>
</evidence>
<keyword evidence="2" id="KW-1003">Cell membrane</keyword>
<gene>
    <name evidence="8" type="ORF">F4562_002877</name>
</gene>
<keyword evidence="5 6" id="KW-0472">Membrane</keyword>
<organism evidence="8 9">
    <name type="scientific">Streptosporangium becharense</name>
    <dbReference type="NCBI Taxonomy" id="1816182"/>
    <lineage>
        <taxon>Bacteria</taxon>
        <taxon>Bacillati</taxon>
        <taxon>Actinomycetota</taxon>
        <taxon>Actinomycetes</taxon>
        <taxon>Streptosporangiales</taxon>
        <taxon>Streptosporangiaceae</taxon>
        <taxon>Streptosporangium</taxon>
    </lineage>
</organism>
<evidence type="ECO:0000256" key="6">
    <source>
        <dbReference type="SAM" id="Phobius"/>
    </source>
</evidence>
<dbReference type="EMBL" id="JACHMP010000001">
    <property type="protein sequence ID" value="MBB5819815.1"/>
    <property type="molecule type" value="Genomic_DNA"/>
</dbReference>
<keyword evidence="4 6" id="KW-1133">Transmembrane helix</keyword>
<dbReference type="RefSeq" id="WP_184537794.1">
    <property type="nucleotide sequence ID" value="NZ_JACHMP010000001.1"/>
</dbReference>
<evidence type="ECO:0000259" key="7">
    <source>
        <dbReference type="Pfam" id="PF06271"/>
    </source>
</evidence>
<feature type="transmembrane region" description="Helical" evidence="6">
    <location>
        <begin position="59"/>
        <end position="80"/>
    </location>
</feature>
<dbReference type="GO" id="GO:0005886">
    <property type="term" value="C:plasma membrane"/>
    <property type="evidence" value="ECO:0007669"/>
    <property type="project" value="UniProtKB-SubCell"/>
</dbReference>
<evidence type="ECO:0000256" key="1">
    <source>
        <dbReference type="ARBA" id="ARBA00004651"/>
    </source>
</evidence>
<name>A0A7W9IG01_9ACTN</name>
<evidence type="ECO:0000256" key="3">
    <source>
        <dbReference type="ARBA" id="ARBA00022692"/>
    </source>
</evidence>
<keyword evidence="3 6" id="KW-0812">Transmembrane</keyword>
<accession>A0A7W9IG01</accession>
<feature type="transmembrane region" description="Helical" evidence="6">
    <location>
        <begin position="112"/>
        <end position="137"/>
    </location>
</feature>
<dbReference type="AlphaFoldDB" id="A0A7W9IG01"/>
<evidence type="ECO:0000256" key="5">
    <source>
        <dbReference type="ARBA" id="ARBA00023136"/>
    </source>
</evidence>
<evidence type="ECO:0000313" key="8">
    <source>
        <dbReference type="EMBL" id="MBB5819815.1"/>
    </source>
</evidence>
<protein>
    <submittedName>
        <fullName evidence="8">Putative RDD family membrane protein YckC</fullName>
    </submittedName>
</protein>
<dbReference type="Proteomes" id="UP000540685">
    <property type="component" value="Unassembled WGS sequence"/>
</dbReference>
<evidence type="ECO:0000313" key="9">
    <source>
        <dbReference type="Proteomes" id="UP000540685"/>
    </source>
</evidence>
<keyword evidence="9" id="KW-1185">Reference proteome</keyword>
<proteinExistence type="predicted"/>
<sequence>MTRPSLAARRHRFVALLIDCLIFQIAISPLYPLTFEIPEASGEAPFFGYLNLYAENPDWPIDVAVTGLLAVYFWLQHALWGQTPGKRLCRLKVVSTATGEPPSLRNAGIRALVYPALMLTPYSGVLINLVDALWIFVGSERRCLHDVVAETVVVDLGGAGRKELGGPGFLFGLGVILTLFTALVLIYVLRAR</sequence>
<dbReference type="InterPro" id="IPR010432">
    <property type="entry name" value="RDD"/>
</dbReference>
<reference evidence="8 9" key="1">
    <citation type="submission" date="2020-08" db="EMBL/GenBank/DDBJ databases">
        <title>Sequencing the genomes of 1000 actinobacteria strains.</title>
        <authorList>
            <person name="Klenk H.-P."/>
        </authorList>
    </citation>
    <scope>NUCLEOTIDE SEQUENCE [LARGE SCALE GENOMIC DNA]</scope>
    <source>
        <strain evidence="8 9">DSM 46887</strain>
    </source>
</reference>
<comment type="caution">
    <text evidence="8">The sequence shown here is derived from an EMBL/GenBank/DDBJ whole genome shotgun (WGS) entry which is preliminary data.</text>
</comment>
<feature type="domain" description="RDD" evidence="7">
    <location>
        <begin position="9"/>
        <end position="149"/>
    </location>
</feature>
<dbReference type="Pfam" id="PF06271">
    <property type="entry name" value="RDD"/>
    <property type="match status" value="1"/>
</dbReference>
<dbReference type="InterPro" id="IPR051791">
    <property type="entry name" value="Pra-immunoreactive"/>
</dbReference>
<dbReference type="PANTHER" id="PTHR36115">
    <property type="entry name" value="PROLINE-RICH ANTIGEN HOMOLOG-RELATED"/>
    <property type="match status" value="1"/>
</dbReference>